<dbReference type="GO" id="GO:0005975">
    <property type="term" value="P:carbohydrate metabolic process"/>
    <property type="evidence" value="ECO:0007669"/>
    <property type="project" value="InterPro"/>
</dbReference>
<accession>A0A6C2UBG7</accession>
<dbReference type="InterPro" id="IPR008928">
    <property type="entry name" value="6-hairpin_glycosidase_sf"/>
</dbReference>
<organism evidence="5 6">
    <name type="scientific">Pontiella desulfatans</name>
    <dbReference type="NCBI Taxonomy" id="2750659"/>
    <lineage>
        <taxon>Bacteria</taxon>
        <taxon>Pseudomonadati</taxon>
        <taxon>Kiritimatiellota</taxon>
        <taxon>Kiritimatiellia</taxon>
        <taxon>Kiritimatiellales</taxon>
        <taxon>Pontiellaceae</taxon>
        <taxon>Pontiella</taxon>
    </lineage>
</organism>
<dbReference type="Pfam" id="PF06165">
    <property type="entry name" value="GH94_b-supersand"/>
    <property type="match status" value="1"/>
</dbReference>
<dbReference type="SUPFAM" id="SSF74650">
    <property type="entry name" value="Galactose mutarotase-like"/>
    <property type="match status" value="1"/>
</dbReference>
<sequence length="760" mass="84283">MTSIEQYGRFIPEEGCFELTAPPPRKWINLHYNLIGDNEIYSEITNIGDGRTVCRDHAGNTCVLVDWDHKYCYIRDEKSGTVFCPGGEPAPQQVDNVVTKYYPAKTITTGECIGLKVEQRVFVPLDHPMEVRTVWVENATAEEREVSVFMYAMFQLNGCDSESNTVWKDNLSFIEPEINGVLVVNRHADVPTGRYKGYVVALNHYHGASGYRDYFTRSDFSLGTPKILWGWDADNKPGMGPDCAGVVQVKIKIPAGAKGRADFLLGQTSSLDEVKGILQQTNEQTVDGWCAAQEAAEAKRTNAFTVDTGNENWDGLLNTFVKKQLYSYLLNKAGFRDNLQCDCALALCDYEAAKGNLLRALSSQYANGSVPHGFRPLNDLLYSDQPAWIFLTVPWLIKESGDFSLLDETVPYLGSDETGTVWDHMLRAMRYLANDTGANALCDQHYADWNDGLEATKEAGDRESVMVTMQFCFGMKEFVELAQRRGDSDVAGEAQGYYDTFAARLNDVAWDGEWYVRTICGDGYRIGSAAGKEGRIFMNTQSWAVLAGVASDERAELCMAAVDEHCEKEVGFQVCAPGFSKYDPRVGRNSGSLPGTGENGGCYNHAAGFKAVADCMMGRAEEAWRTFEKVAPDNPLNPVSNSECEPFSFNNFYVQVPGFMGKSGYPWRTGTSGWFTMLMVEWILGARRHYGGLLIDPCLPKHIKSAGIQRTYRGTVFNIKLDNTSGRCKGAVEIRVDGIPMVGNLLTCIDGGTHEVHVMI</sequence>
<dbReference type="GO" id="GO:0016757">
    <property type="term" value="F:glycosyltransferase activity"/>
    <property type="evidence" value="ECO:0007669"/>
    <property type="project" value="UniProtKB-KW"/>
</dbReference>
<dbReference type="PANTHER" id="PTHR37469:SF2">
    <property type="entry name" value="CELLOBIONIC ACID PHOSPHORYLASE"/>
    <property type="match status" value="1"/>
</dbReference>
<dbReference type="InterPro" id="IPR037018">
    <property type="entry name" value="GH65_N"/>
</dbReference>
<feature type="domain" description="Glycosyl hydrolase 94 catalytic" evidence="4">
    <location>
        <begin position="333"/>
        <end position="685"/>
    </location>
</feature>
<protein>
    <submittedName>
        <fullName evidence="5">Cellobiose phosphorylase</fullName>
    </submittedName>
</protein>
<dbReference type="InterPro" id="IPR010383">
    <property type="entry name" value="Glyco_hydrolase_94_b-supersand"/>
</dbReference>
<dbReference type="GO" id="GO:0030246">
    <property type="term" value="F:carbohydrate binding"/>
    <property type="evidence" value="ECO:0007669"/>
    <property type="project" value="InterPro"/>
</dbReference>
<evidence type="ECO:0000256" key="1">
    <source>
        <dbReference type="ARBA" id="ARBA00022676"/>
    </source>
</evidence>
<feature type="domain" description="Glycosyl hydrolase 94 supersandwich" evidence="3">
    <location>
        <begin position="24"/>
        <end position="282"/>
    </location>
</feature>
<evidence type="ECO:0000313" key="6">
    <source>
        <dbReference type="Proteomes" id="UP000366872"/>
    </source>
</evidence>
<evidence type="ECO:0000259" key="3">
    <source>
        <dbReference type="Pfam" id="PF06165"/>
    </source>
</evidence>
<dbReference type="InterPro" id="IPR011013">
    <property type="entry name" value="Gal_mutarotase_sf_dom"/>
</dbReference>
<dbReference type="RefSeq" id="WP_136082702.1">
    <property type="nucleotide sequence ID" value="NZ_CAAHFG010000004.1"/>
</dbReference>
<evidence type="ECO:0000259" key="4">
    <source>
        <dbReference type="Pfam" id="PF17167"/>
    </source>
</evidence>
<dbReference type="Gene3D" id="2.70.98.40">
    <property type="entry name" value="Glycoside hydrolase, family 65, N-terminal domain"/>
    <property type="match status" value="1"/>
</dbReference>
<dbReference type="PANTHER" id="PTHR37469">
    <property type="entry name" value="CELLOBIONIC ACID PHOSPHORYLASE-RELATED"/>
    <property type="match status" value="1"/>
</dbReference>
<proteinExistence type="predicted"/>
<dbReference type="InterPro" id="IPR052047">
    <property type="entry name" value="GH94_Enzymes"/>
</dbReference>
<dbReference type="SUPFAM" id="SSF48208">
    <property type="entry name" value="Six-hairpin glycosidases"/>
    <property type="match status" value="1"/>
</dbReference>
<dbReference type="InterPro" id="IPR033432">
    <property type="entry name" value="GH94_catalytic"/>
</dbReference>
<keyword evidence="1" id="KW-0328">Glycosyltransferase</keyword>
<keyword evidence="6" id="KW-1185">Reference proteome</keyword>
<dbReference type="AlphaFoldDB" id="A0A6C2UBG7"/>
<evidence type="ECO:0000256" key="2">
    <source>
        <dbReference type="ARBA" id="ARBA00022679"/>
    </source>
</evidence>
<dbReference type="Gene3D" id="1.50.10.10">
    <property type="match status" value="1"/>
</dbReference>
<dbReference type="Proteomes" id="UP000366872">
    <property type="component" value="Unassembled WGS sequence"/>
</dbReference>
<dbReference type="EMBL" id="CAAHFG010000004">
    <property type="protein sequence ID" value="VGO17213.1"/>
    <property type="molecule type" value="Genomic_DNA"/>
</dbReference>
<gene>
    <name evidence="5" type="primary">cbpA_6</name>
    <name evidence="5" type="ORF">PDESU_05809</name>
</gene>
<dbReference type="Pfam" id="PF17167">
    <property type="entry name" value="Glyco_hydro_94"/>
    <property type="match status" value="1"/>
</dbReference>
<dbReference type="Gene3D" id="2.60.420.10">
    <property type="entry name" value="Maltose phosphorylase, domain 3"/>
    <property type="match status" value="1"/>
</dbReference>
<name>A0A6C2UBG7_PONDE</name>
<dbReference type="InterPro" id="IPR012341">
    <property type="entry name" value="6hp_glycosidase-like_sf"/>
</dbReference>
<keyword evidence="2" id="KW-0808">Transferase</keyword>
<evidence type="ECO:0000313" key="5">
    <source>
        <dbReference type="EMBL" id="VGO17213.1"/>
    </source>
</evidence>
<reference evidence="5 6" key="1">
    <citation type="submission" date="2019-04" db="EMBL/GenBank/DDBJ databases">
        <authorList>
            <person name="Van Vliet M D."/>
        </authorList>
    </citation>
    <scope>NUCLEOTIDE SEQUENCE [LARGE SCALE GENOMIC DNA]</scope>
    <source>
        <strain evidence="5 6">F1</strain>
    </source>
</reference>